<proteinExistence type="predicted"/>
<feature type="transmembrane region" description="Helical" evidence="3">
    <location>
        <begin position="174"/>
        <end position="198"/>
    </location>
</feature>
<dbReference type="EMBL" id="JNBS01003008">
    <property type="protein sequence ID" value="OQR88790.1"/>
    <property type="molecule type" value="Genomic_DNA"/>
</dbReference>
<dbReference type="SMART" id="SM00369">
    <property type="entry name" value="LRR_TYP"/>
    <property type="match status" value="5"/>
</dbReference>
<keyword evidence="1" id="KW-0433">Leucine-rich repeat</keyword>
<feature type="transmembrane region" description="Helical" evidence="3">
    <location>
        <begin position="831"/>
        <end position="851"/>
    </location>
</feature>
<comment type="caution">
    <text evidence="4">The sequence shown here is derived from an EMBL/GenBank/DDBJ whole genome shotgun (WGS) entry which is preliminary data.</text>
</comment>
<keyword evidence="3" id="KW-1133">Transmembrane helix</keyword>
<feature type="transmembrane region" description="Helical" evidence="3">
    <location>
        <begin position="639"/>
        <end position="660"/>
    </location>
</feature>
<dbReference type="OrthoDB" id="40118at2759"/>
<dbReference type="SMART" id="SM00364">
    <property type="entry name" value="LRR_BAC"/>
    <property type="match status" value="6"/>
</dbReference>
<protein>
    <submittedName>
        <fullName evidence="4">Uncharacterized protein</fullName>
    </submittedName>
</protein>
<feature type="transmembrane region" description="Helical" evidence="3">
    <location>
        <begin position="287"/>
        <end position="304"/>
    </location>
</feature>
<feature type="transmembrane region" description="Helical" evidence="3">
    <location>
        <begin position="764"/>
        <end position="783"/>
    </location>
</feature>
<evidence type="ECO:0000256" key="1">
    <source>
        <dbReference type="ARBA" id="ARBA00022614"/>
    </source>
</evidence>
<organism evidence="4 5">
    <name type="scientific">Thraustotheca clavata</name>
    <dbReference type="NCBI Taxonomy" id="74557"/>
    <lineage>
        <taxon>Eukaryota</taxon>
        <taxon>Sar</taxon>
        <taxon>Stramenopiles</taxon>
        <taxon>Oomycota</taxon>
        <taxon>Saprolegniomycetes</taxon>
        <taxon>Saprolegniales</taxon>
        <taxon>Achlyaceae</taxon>
        <taxon>Thraustotheca</taxon>
    </lineage>
</organism>
<sequence length="1393" mass="157224">MKDGMKNKSFLSTKTAHTQRLLLFIREKILRIQIACEGYYKFLFGPGGLFSRKGSLYEVRLLARQCIIIPLQFTKGVDWSLSVDSPFVCIYGVILAFQCISIPPLAAWNFYMYEDYALRERCRRLRIFILVLLIILDLLLSIVIPLCILAPVVYSFLHNSANSSNPAFDVYAISVVRGIMVGSLLDLVTFAAPLLLVYNTVQSIQDANVSSFLWNSIITAASPLHHLESLRSLVKIGDLDGRLSDNKINNNKRVIRVSTNMSTLIVAPHQFHLKQLHYNHAYARRHFLRFGLVVITTLAGFSISNARLDQLEIIYAIELFGWLGYIIGNMRKNFKTLEAFSTGRKTLRLSNSSYSLPMLDSNMTNLYQVLDTFSGSNSASYVNMLSIQECSMAYMGIPTSIKYFTNLWSLTLESAQLFTINSLQLPALPKLVHLSLRDNQLSQVPTALAQPPPLLSVIDLSWNQIGSEKWPEWTFPAWKGISQLYLMSCNLNVLPQEIINLEKLTELDVTNNSIAVIPTMPENGWQHLNTLRLGGNKLQQFSSEIFKLPSLRTLTLAMNELQSCTFPTSDSMLLFTLDGNPCCNSTSTLQACHTSCSPMCDAYYLASPSCISFCESPDCISAATSMPEFKQRQRLRWNILDAITLVCFLYASIVTCVHAMLAQSPFVATFLSVINPVVGLQRLYESRTKANHTAVHLRLIKPLQQRQRPSTRKSSVIRKATMRIKSIFRLRLRSGEVAPDLRVIQETLVLQSLIIVSPRPSQIYYLRAKIFVVHAAMVFEGLFKRFFGLRGVFTRKGDLYEIRLLLREAITLPLQFLRGWNWSHHVDSSLVSIYGIILAIHCILIIPLVMWNFYNYRFSKQKDQYMHQRNYIVLAIICLDLLLGVIIPTSILFPIFTTILLNPQMIKSPTFGVRAISVIKSFMVVSILDLITFAMPLLLIYATIQSVHDNRISMFLRENVTTAVQAGQDQSSRKSRYKIKFLRSLTRNFVVPTPVCVQDQNPNPSKISPNRRSQTLVETRRSLRLSIVAKFQSFTISKRLIRPTEIPKVGRIALFIGISLVGIALGLIVFHVALRSMPDDCTLSHADAKLFMCQSNLRPWHFQPFFQQSCFCQSLMIHCDGYNTDNLAQTTASNLTQDFLSRYPTEYTSLIAFKDCSMHAPLKIPSSLIRFDQLWFLLLDNAGLKITDMDLNLNSFSKLIYLALQNNKLTQVPQLLAEIPSYLTFLLLSGNNFTLPWPEWVGAAWGNIEEVYLDNSQLTEFPPPLLQLPWLITLDITSNHLKTFPPIPADTWPHLTTLKLGGNQLNSISQSIFVLPQLATLTLAQNQLQICNDPPKTLKVYTLDENPCCVNSKIAACSASCAPLCDAQAAASPTCFASCNISTCSSMPFNACY</sequence>
<evidence type="ECO:0000313" key="4">
    <source>
        <dbReference type="EMBL" id="OQR88790.1"/>
    </source>
</evidence>
<feature type="transmembrane region" description="Helical" evidence="3">
    <location>
        <begin position="921"/>
        <end position="944"/>
    </location>
</feature>
<dbReference type="Proteomes" id="UP000243217">
    <property type="component" value="Unassembled WGS sequence"/>
</dbReference>
<dbReference type="InterPro" id="IPR050333">
    <property type="entry name" value="SLRP"/>
</dbReference>
<keyword evidence="3" id="KW-0472">Membrane</keyword>
<dbReference type="Pfam" id="PF13855">
    <property type="entry name" value="LRR_8"/>
    <property type="match status" value="1"/>
</dbReference>
<dbReference type="PANTHER" id="PTHR45712">
    <property type="entry name" value="AGAP008170-PA"/>
    <property type="match status" value="1"/>
</dbReference>
<evidence type="ECO:0000256" key="2">
    <source>
        <dbReference type="ARBA" id="ARBA00022737"/>
    </source>
</evidence>
<keyword evidence="5" id="KW-1185">Reference proteome</keyword>
<dbReference type="InterPro" id="IPR032675">
    <property type="entry name" value="LRR_dom_sf"/>
</dbReference>
<evidence type="ECO:0000313" key="5">
    <source>
        <dbReference type="Proteomes" id="UP000243217"/>
    </source>
</evidence>
<feature type="transmembrane region" description="Helical" evidence="3">
    <location>
        <begin position="310"/>
        <end position="328"/>
    </location>
</feature>
<dbReference type="STRING" id="74557.A0A1V9YT52"/>
<feature type="transmembrane region" description="Helical" evidence="3">
    <location>
        <begin position="125"/>
        <end position="154"/>
    </location>
</feature>
<dbReference type="Gene3D" id="3.80.10.10">
    <property type="entry name" value="Ribonuclease Inhibitor"/>
    <property type="match status" value="4"/>
</dbReference>
<evidence type="ECO:0000256" key="3">
    <source>
        <dbReference type="SAM" id="Phobius"/>
    </source>
</evidence>
<feature type="transmembrane region" description="Helical" evidence="3">
    <location>
        <begin position="90"/>
        <end position="113"/>
    </location>
</feature>
<feature type="transmembrane region" description="Helical" evidence="3">
    <location>
        <begin position="1052"/>
        <end position="1074"/>
    </location>
</feature>
<dbReference type="SUPFAM" id="SSF52058">
    <property type="entry name" value="L domain-like"/>
    <property type="match status" value="2"/>
</dbReference>
<dbReference type="PROSITE" id="PS51450">
    <property type="entry name" value="LRR"/>
    <property type="match status" value="1"/>
</dbReference>
<reference evidence="4 5" key="1">
    <citation type="journal article" date="2014" name="Genome Biol. Evol.">
        <title>The secreted proteins of Achlya hypogyna and Thraustotheca clavata identify the ancestral oomycete secretome and reveal gene acquisitions by horizontal gene transfer.</title>
        <authorList>
            <person name="Misner I."/>
            <person name="Blouin N."/>
            <person name="Leonard G."/>
            <person name="Richards T.A."/>
            <person name="Lane C.E."/>
        </authorList>
    </citation>
    <scope>NUCLEOTIDE SEQUENCE [LARGE SCALE GENOMIC DNA]</scope>
    <source>
        <strain evidence="4 5">ATCC 34112</strain>
    </source>
</reference>
<gene>
    <name evidence="4" type="ORF">THRCLA_10099</name>
</gene>
<dbReference type="GO" id="GO:0005615">
    <property type="term" value="C:extracellular space"/>
    <property type="evidence" value="ECO:0007669"/>
    <property type="project" value="TreeGrafter"/>
</dbReference>
<keyword evidence="3" id="KW-0812">Transmembrane</keyword>
<dbReference type="InterPro" id="IPR003591">
    <property type="entry name" value="Leu-rich_rpt_typical-subtyp"/>
</dbReference>
<feature type="transmembrane region" description="Helical" evidence="3">
    <location>
        <begin position="871"/>
        <end position="901"/>
    </location>
</feature>
<accession>A0A1V9YT52</accession>
<feature type="transmembrane region" description="Helical" evidence="3">
    <location>
        <begin position="666"/>
        <end position="684"/>
    </location>
</feature>
<name>A0A1V9YT52_9STRA</name>
<dbReference type="PANTHER" id="PTHR45712:SF1">
    <property type="entry name" value="NEPHROCAN"/>
    <property type="match status" value="1"/>
</dbReference>
<dbReference type="InterPro" id="IPR001611">
    <property type="entry name" value="Leu-rich_rpt"/>
</dbReference>
<keyword evidence="2" id="KW-0677">Repeat</keyword>